<dbReference type="KEGG" id="pnd:Pla175_23520"/>
<evidence type="ECO:0000313" key="1">
    <source>
        <dbReference type="EMBL" id="QDU88968.1"/>
    </source>
</evidence>
<reference evidence="1 2" key="1">
    <citation type="submission" date="2019-02" db="EMBL/GenBank/DDBJ databases">
        <title>Deep-cultivation of Planctomycetes and their phenomic and genomic characterization uncovers novel biology.</title>
        <authorList>
            <person name="Wiegand S."/>
            <person name="Jogler M."/>
            <person name="Boedeker C."/>
            <person name="Pinto D."/>
            <person name="Vollmers J."/>
            <person name="Rivas-Marin E."/>
            <person name="Kohn T."/>
            <person name="Peeters S.H."/>
            <person name="Heuer A."/>
            <person name="Rast P."/>
            <person name="Oberbeckmann S."/>
            <person name="Bunk B."/>
            <person name="Jeske O."/>
            <person name="Meyerdierks A."/>
            <person name="Storesund J.E."/>
            <person name="Kallscheuer N."/>
            <person name="Luecker S."/>
            <person name="Lage O.M."/>
            <person name="Pohl T."/>
            <person name="Merkel B.J."/>
            <person name="Hornburger P."/>
            <person name="Mueller R.-W."/>
            <person name="Bruemmer F."/>
            <person name="Labrenz M."/>
            <person name="Spormann A.M."/>
            <person name="Op den Camp H."/>
            <person name="Overmann J."/>
            <person name="Amann R."/>
            <person name="Jetten M.S.M."/>
            <person name="Mascher T."/>
            <person name="Medema M.H."/>
            <person name="Devos D.P."/>
            <person name="Kaster A.-K."/>
            <person name="Ovreas L."/>
            <person name="Rohde M."/>
            <person name="Galperin M.Y."/>
            <person name="Jogler C."/>
        </authorList>
    </citation>
    <scope>NUCLEOTIDE SEQUENCE [LARGE SCALE GENOMIC DNA]</scope>
    <source>
        <strain evidence="1 2">Pla175</strain>
    </source>
</reference>
<dbReference type="Pfam" id="PF01527">
    <property type="entry name" value="HTH_Tnp_1"/>
    <property type="match status" value="1"/>
</dbReference>
<dbReference type="Gene3D" id="1.10.10.10">
    <property type="entry name" value="Winged helix-like DNA-binding domain superfamily/Winged helix DNA-binding domain"/>
    <property type="match status" value="1"/>
</dbReference>
<protein>
    <submittedName>
        <fullName evidence="1">Transposase</fullName>
    </submittedName>
</protein>
<dbReference type="Proteomes" id="UP000317429">
    <property type="component" value="Chromosome"/>
</dbReference>
<organism evidence="1 2">
    <name type="scientific">Pirellulimonas nuda</name>
    <dbReference type="NCBI Taxonomy" id="2528009"/>
    <lineage>
        <taxon>Bacteria</taxon>
        <taxon>Pseudomonadati</taxon>
        <taxon>Planctomycetota</taxon>
        <taxon>Planctomycetia</taxon>
        <taxon>Pirellulales</taxon>
        <taxon>Lacipirellulaceae</taxon>
        <taxon>Pirellulimonas</taxon>
    </lineage>
</organism>
<gene>
    <name evidence="1" type="ORF">Pla175_23520</name>
</gene>
<keyword evidence="2" id="KW-1185">Reference proteome</keyword>
<accession>A0A518DBX3</accession>
<dbReference type="RefSeq" id="WP_145284584.1">
    <property type="nucleotide sequence ID" value="NZ_CP036291.1"/>
</dbReference>
<evidence type="ECO:0000313" key="2">
    <source>
        <dbReference type="Proteomes" id="UP000317429"/>
    </source>
</evidence>
<dbReference type="EMBL" id="CP036291">
    <property type="protein sequence ID" value="QDU88968.1"/>
    <property type="molecule type" value="Genomic_DNA"/>
</dbReference>
<dbReference type="GO" id="GO:0006313">
    <property type="term" value="P:DNA transposition"/>
    <property type="evidence" value="ECO:0007669"/>
    <property type="project" value="InterPro"/>
</dbReference>
<dbReference type="GO" id="GO:0004803">
    <property type="term" value="F:transposase activity"/>
    <property type="evidence" value="ECO:0007669"/>
    <property type="project" value="InterPro"/>
</dbReference>
<dbReference type="InterPro" id="IPR036388">
    <property type="entry name" value="WH-like_DNA-bd_sf"/>
</dbReference>
<dbReference type="InterPro" id="IPR010921">
    <property type="entry name" value="Trp_repressor/repl_initiator"/>
</dbReference>
<proteinExistence type="predicted"/>
<dbReference type="AlphaFoldDB" id="A0A518DBX3"/>
<sequence length="99" mass="11101">MSEKAKRRRWTASEKLRIVVAGLDGSVETIELCHREGINPTQYYLWKKQLMGSAAKVFDAGAEKPSAQQQRLETDLRRAKDVIAEITAENLDLKKGLSG</sequence>
<dbReference type="OrthoDB" id="289445at2"/>
<dbReference type="SUPFAM" id="SSF48295">
    <property type="entry name" value="TrpR-like"/>
    <property type="match status" value="1"/>
</dbReference>
<name>A0A518DBX3_9BACT</name>
<dbReference type="GO" id="GO:0043565">
    <property type="term" value="F:sequence-specific DNA binding"/>
    <property type="evidence" value="ECO:0007669"/>
    <property type="project" value="InterPro"/>
</dbReference>
<dbReference type="InterPro" id="IPR002514">
    <property type="entry name" value="Transposase_8"/>
</dbReference>